<comment type="caution">
    <text evidence="2">The sequence shown here is derived from an EMBL/GenBank/DDBJ whole genome shotgun (WGS) entry which is preliminary data.</text>
</comment>
<evidence type="ECO:0000313" key="3">
    <source>
        <dbReference type="Proteomes" id="UP000326757"/>
    </source>
</evidence>
<dbReference type="EMBL" id="VIGI01000009">
    <property type="protein sequence ID" value="KAB8296437.1"/>
    <property type="molecule type" value="Genomic_DNA"/>
</dbReference>
<sequence length="67" mass="7565">MGSSLVTPQHIHKSTLPSIPLRPIAAIFNGMVFFFFFFFFTLHFYIDDTDTSEASGSKSERASLMDN</sequence>
<proteinExistence type="predicted"/>
<keyword evidence="3" id="KW-1185">Reference proteome</keyword>
<evidence type="ECO:0000313" key="2">
    <source>
        <dbReference type="EMBL" id="KAB8296437.1"/>
    </source>
</evidence>
<keyword evidence="1" id="KW-0812">Transmembrane</keyword>
<accession>A0A5N6K2P3</accession>
<evidence type="ECO:0000256" key="1">
    <source>
        <dbReference type="SAM" id="Phobius"/>
    </source>
</evidence>
<feature type="transmembrane region" description="Helical" evidence="1">
    <location>
        <begin position="21"/>
        <end position="46"/>
    </location>
</feature>
<name>A0A5N6K2P3_MONLA</name>
<dbReference type="Proteomes" id="UP000326757">
    <property type="component" value="Unassembled WGS sequence"/>
</dbReference>
<protein>
    <submittedName>
        <fullName evidence="2">Uncharacterized protein</fullName>
    </submittedName>
</protein>
<organism evidence="2 3">
    <name type="scientific">Monilinia laxa</name>
    <name type="common">Brown rot fungus</name>
    <name type="synonym">Sclerotinia laxa</name>
    <dbReference type="NCBI Taxonomy" id="61186"/>
    <lineage>
        <taxon>Eukaryota</taxon>
        <taxon>Fungi</taxon>
        <taxon>Dikarya</taxon>
        <taxon>Ascomycota</taxon>
        <taxon>Pezizomycotina</taxon>
        <taxon>Leotiomycetes</taxon>
        <taxon>Helotiales</taxon>
        <taxon>Sclerotiniaceae</taxon>
        <taxon>Monilinia</taxon>
    </lineage>
</organism>
<keyword evidence="1" id="KW-0472">Membrane</keyword>
<dbReference type="AlphaFoldDB" id="A0A5N6K2P3"/>
<reference evidence="2 3" key="1">
    <citation type="submission" date="2019-06" db="EMBL/GenBank/DDBJ databases">
        <title>Genome Sequence of the Brown Rot Fungal Pathogen Monilinia laxa.</title>
        <authorList>
            <person name="De Miccolis Angelini R.M."/>
            <person name="Landi L."/>
            <person name="Abate D."/>
            <person name="Pollastro S."/>
            <person name="Romanazzi G."/>
            <person name="Faretra F."/>
        </authorList>
    </citation>
    <scope>NUCLEOTIDE SEQUENCE [LARGE SCALE GENOMIC DNA]</scope>
    <source>
        <strain evidence="2 3">Mlax316</strain>
    </source>
</reference>
<keyword evidence="1" id="KW-1133">Transmembrane helix</keyword>
<gene>
    <name evidence="2" type="ORF">EYC80_009179</name>
</gene>